<name>A0A382KMX0_9ZZZZ</name>
<reference evidence="1" key="1">
    <citation type="submission" date="2018-05" db="EMBL/GenBank/DDBJ databases">
        <authorList>
            <person name="Lanie J.A."/>
            <person name="Ng W.-L."/>
            <person name="Kazmierczak K.M."/>
            <person name="Andrzejewski T.M."/>
            <person name="Davidsen T.M."/>
            <person name="Wayne K.J."/>
            <person name="Tettelin H."/>
            <person name="Glass J.I."/>
            <person name="Rusch D."/>
            <person name="Podicherti R."/>
            <person name="Tsui H.-C.T."/>
            <person name="Winkler M.E."/>
        </authorList>
    </citation>
    <scope>NUCLEOTIDE SEQUENCE</scope>
</reference>
<dbReference type="AlphaFoldDB" id="A0A382KMX0"/>
<organism evidence="1">
    <name type="scientific">marine metagenome</name>
    <dbReference type="NCBI Taxonomy" id="408172"/>
    <lineage>
        <taxon>unclassified sequences</taxon>
        <taxon>metagenomes</taxon>
        <taxon>ecological metagenomes</taxon>
    </lineage>
</organism>
<feature type="non-terminal residue" evidence="1">
    <location>
        <position position="1"/>
    </location>
</feature>
<protein>
    <submittedName>
        <fullName evidence="1">Uncharacterized protein</fullName>
    </submittedName>
</protein>
<dbReference type="EMBL" id="UINC01081709">
    <property type="protein sequence ID" value="SVC25830.1"/>
    <property type="molecule type" value="Genomic_DNA"/>
</dbReference>
<accession>A0A382KMX0</accession>
<sequence length="50" mass="5835">SQEMMGLTLNGLKYTKLSISILPQVVHVTMINNKYFIFFILENVDDKKCR</sequence>
<proteinExistence type="predicted"/>
<evidence type="ECO:0000313" key="1">
    <source>
        <dbReference type="EMBL" id="SVC25830.1"/>
    </source>
</evidence>
<gene>
    <name evidence="1" type="ORF">METZ01_LOCUS278684</name>
</gene>